<dbReference type="Pfam" id="PF06062">
    <property type="entry name" value="UPF0231"/>
    <property type="match status" value="1"/>
</dbReference>
<organism evidence="2 3">
    <name type="scientific">Vibrio algivorus</name>
    <dbReference type="NCBI Taxonomy" id="1667024"/>
    <lineage>
        <taxon>Bacteria</taxon>
        <taxon>Pseudomonadati</taxon>
        <taxon>Pseudomonadota</taxon>
        <taxon>Gammaproteobacteria</taxon>
        <taxon>Vibrionales</taxon>
        <taxon>Vibrionaceae</taxon>
        <taxon>Vibrio</taxon>
    </lineage>
</organism>
<dbReference type="InterPro" id="IPR008249">
    <property type="entry name" value="UPF0231"/>
</dbReference>
<comment type="similarity">
    <text evidence="1">Belongs to the UPF0231 family.</text>
</comment>
<comment type="caution">
    <text evidence="2">The sequence shown here is derived from an EMBL/GenBank/DDBJ whole genome shotgun (WGS) entry which is preliminary data.</text>
</comment>
<evidence type="ECO:0000313" key="3">
    <source>
        <dbReference type="Proteomes" id="UP001157156"/>
    </source>
</evidence>
<evidence type="ECO:0000313" key="2">
    <source>
        <dbReference type="EMBL" id="GLT16015.1"/>
    </source>
</evidence>
<protein>
    <submittedName>
        <fullName evidence="2">UPF0231 protein</fullName>
    </submittedName>
</protein>
<accession>A0ABQ6ES62</accession>
<gene>
    <name evidence="2" type="ORF">GCM10007931_29900</name>
</gene>
<dbReference type="Proteomes" id="UP001157156">
    <property type="component" value="Unassembled WGS sequence"/>
</dbReference>
<evidence type="ECO:0000256" key="1">
    <source>
        <dbReference type="ARBA" id="ARBA00005367"/>
    </source>
</evidence>
<dbReference type="EMBL" id="BSPV01000010">
    <property type="protein sequence ID" value="GLT16015.1"/>
    <property type="molecule type" value="Genomic_DNA"/>
</dbReference>
<keyword evidence="3" id="KW-1185">Reference proteome</keyword>
<reference evidence="3" key="1">
    <citation type="journal article" date="2019" name="Int. J. Syst. Evol. Microbiol.">
        <title>The Global Catalogue of Microorganisms (GCM) 10K type strain sequencing project: providing services to taxonomists for standard genome sequencing and annotation.</title>
        <authorList>
            <consortium name="The Broad Institute Genomics Platform"/>
            <consortium name="The Broad Institute Genome Sequencing Center for Infectious Disease"/>
            <person name="Wu L."/>
            <person name="Ma J."/>
        </authorList>
    </citation>
    <scope>NUCLEOTIDE SEQUENCE [LARGE SCALE GENOMIC DNA]</scope>
    <source>
        <strain evidence="3">NBRC 111146</strain>
    </source>
</reference>
<proteinExistence type="inferred from homology"/>
<name>A0ABQ6ES62_9VIBR</name>
<dbReference type="RefSeq" id="WP_089124866.1">
    <property type="nucleotide sequence ID" value="NZ_BSPV01000010.1"/>
</dbReference>
<dbReference type="PIRSF" id="PIRSF006287">
    <property type="entry name" value="UCP006287"/>
    <property type="match status" value="1"/>
</dbReference>
<sequence length="126" mass="14707">MDFEFKKNTLDGSYRVVFSSGHEAIGHWLIEEINTNTAKLDSVLQQIGAQRNINQEWRLLGQDWSLFLEQNEVHITSNHLLSLEDEASIYKEERDDDLSAYNEESESWCGIEDFEQVLHSWRAFVA</sequence>